<dbReference type="SMART" id="SM00054">
    <property type="entry name" value="EFh"/>
    <property type="match status" value="2"/>
</dbReference>
<name>A0A7S4JUT6_9EUKA</name>
<dbReference type="Pfam" id="PF13499">
    <property type="entry name" value="EF-hand_7"/>
    <property type="match status" value="1"/>
</dbReference>
<dbReference type="InterPro" id="IPR018247">
    <property type="entry name" value="EF_Hand_1_Ca_BS"/>
</dbReference>
<dbReference type="GO" id="GO:0005509">
    <property type="term" value="F:calcium ion binding"/>
    <property type="evidence" value="ECO:0007669"/>
    <property type="project" value="InterPro"/>
</dbReference>
<dbReference type="InterPro" id="IPR002048">
    <property type="entry name" value="EF_hand_dom"/>
</dbReference>
<feature type="domain" description="EF-hand" evidence="2">
    <location>
        <begin position="60"/>
        <end position="95"/>
    </location>
</feature>
<evidence type="ECO:0000313" key="3">
    <source>
        <dbReference type="EMBL" id="CAE2274786.1"/>
    </source>
</evidence>
<proteinExistence type="predicted"/>
<keyword evidence="1" id="KW-0106">Calcium</keyword>
<evidence type="ECO:0000256" key="1">
    <source>
        <dbReference type="ARBA" id="ARBA00022837"/>
    </source>
</evidence>
<dbReference type="CDD" id="cd00051">
    <property type="entry name" value="EFh"/>
    <property type="match status" value="1"/>
</dbReference>
<sequence length="180" mass="20250">MSFLVAPVIRPARIASPIALTMKLSEAWLEDSFKNFDLDGNGFLNEAELKSAFEAAGEPTDDKTLRRSFMMIDTNHDGKISLDEFKAIANQNEMPDFMSWLGETAARDAGHVFEDVPEDSWLAQKDALLAQKDTRRFCLDRCLATGYCDALEDFLQMSTVQVRKFCESCSQDDECQLDNA</sequence>
<dbReference type="PROSITE" id="PS50222">
    <property type="entry name" value="EF_HAND_2"/>
    <property type="match status" value="2"/>
</dbReference>
<dbReference type="InterPro" id="IPR011992">
    <property type="entry name" value="EF-hand-dom_pair"/>
</dbReference>
<organism evidence="3">
    <name type="scientific">Prymnesium polylepis</name>
    <dbReference type="NCBI Taxonomy" id="72548"/>
    <lineage>
        <taxon>Eukaryota</taxon>
        <taxon>Haptista</taxon>
        <taxon>Haptophyta</taxon>
        <taxon>Prymnesiophyceae</taxon>
        <taxon>Prymnesiales</taxon>
        <taxon>Prymnesiaceae</taxon>
        <taxon>Prymnesium</taxon>
    </lineage>
</organism>
<dbReference type="AlphaFoldDB" id="A0A7S4JUT6"/>
<dbReference type="Gene3D" id="1.10.238.10">
    <property type="entry name" value="EF-hand"/>
    <property type="match status" value="1"/>
</dbReference>
<reference evidence="3" key="1">
    <citation type="submission" date="2021-01" db="EMBL/GenBank/DDBJ databases">
        <authorList>
            <person name="Corre E."/>
            <person name="Pelletier E."/>
            <person name="Niang G."/>
            <person name="Scheremetjew M."/>
            <person name="Finn R."/>
            <person name="Kale V."/>
            <person name="Holt S."/>
            <person name="Cochrane G."/>
            <person name="Meng A."/>
            <person name="Brown T."/>
            <person name="Cohen L."/>
        </authorList>
    </citation>
    <scope>NUCLEOTIDE SEQUENCE</scope>
    <source>
        <strain evidence="3">UIO037</strain>
    </source>
</reference>
<protein>
    <recommendedName>
        <fullName evidence="2">EF-hand domain-containing protein</fullName>
    </recommendedName>
</protein>
<dbReference type="PROSITE" id="PS00018">
    <property type="entry name" value="EF_HAND_1"/>
    <property type="match status" value="2"/>
</dbReference>
<gene>
    <name evidence="3" type="ORF">CPOL0286_LOCUS17926</name>
</gene>
<accession>A0A7S4JUT6</accession>
<evidence type="ECO:0000259" key="2">
    <source>
        <dbReference type="PROSITE" id="PS50222"/>
    </source>
</evidence>
<dbReference type="SUPFAM" id="SSF47473">
    <property type="entry name" value="EF-hand"/>
    <property type="match status" value="1"/>
</dbReference>
<feature type="domain" description="EF-hand" evidence="2">
    <location>
        <begin position="24"/>
        <end position="59"/>
    </location>
</feature>
<dbReference type="EMBL" id="HBKO01039228">
    <property type="protein sequence ID" value="CAE2274786.1"/>
    <property type="molecule type" value="Transcribed_RNA"/>
</dbReference>